<proteinExistence type="predicted"/>
<dbReference type="PROSITE" id="PS50977">
    <property type="entry name" value="HTH_TETR_2"/>
    <property type="match status" value="1"/>
</dbReference>
<organism evidence="6 7">
    <name type="scientific">Novosphingobium malaysiense</name>
    <dbReference type="NCBI Taxonomy" id="1348853"/>
    <lineage>
        <taxon>Bacteria</taxon>
        <taxon>Pseudomonadati</taxon>
        <taxon>Pseudomonadota</taxon>
        <taxon>Alphaproteobacteria</taxon>
        <taxon>Sphingomonadales</taxon>
        <taxon>Sphingomonadaceae</taxon>
        <taxon>Novosphingobium</taxon>
    </lineage>
</organism>
<protein>
    <recommendedName>
        <fullName evidence="5">HTH tetR-type domain-containing protein</fullName>
    </recommendedName>
</protein>
<keyword evidence="1" id="KW-0805">Transcription regulation</keyword>
<feature type="DNA-binding region" description="H-T-H motif" evidence="4">
    <location>
        <begin position="45"/>
        <end position="64"/>
    </location>
</feature>
<dbReference type="SUPFAM" id="SSF46689">
    <property type="entry name" value="Homeodomain-like"/>
    <property type="match status" value="1"/>
</dbReference>
<dbReference type="OrthoDB" id="9802802at2"/>
<dbReference type="PRINTS" id="PR00455">
    <property type="entry name" value="HTHTETR"/>
</dbReference>
<evidence type="ECO:0000313" key="7">
    <source>
        <dbReference type="Proteomes" id="UP000031057"/>
    </source>
</evidence>
<dbReference type="GO" id="GO:0003700">
    <property type="term" value="F:DNA-binding transcription factor activity"/>
    <property type="evidence" value="ECO:0007669"/>
    <property type="project" value="TreeGrafter"/>
</dbReference>
<evidence type="ECO:0000256" key="1">
    <source>
        <dbReference type="ARBA" id="ARBA00023015"/>
    </source>
</evidence>
<accession>A0A0B1ZFI4</accession>
<dbReference type="PANTHER" id="PTHR30055">
    <property type="entry name" value="HTH-TYPE TRANSCRIPTIONAL REGULATOR RUTR"/>
    <property type="match status" value="1"/>
</dbReference>
<keyword evidence="3" id="KW-0804">Transcription</keyword>
<dbReference type="RefSeq" id="WP_039287245.1">
    <property type="nucleotide sequence ID" value="NZ_JTDI01000006.1"/>
</dbReference>
<comment type="caution">
    <text evidence="6">The sequence shown here is derived from an EMBL/GenBank/DDBJ whole genome shotgun (WGS) entry which is preliminary data.</text>
</comment>
<dbReference type="Pfam" id="PF00440">
    <property type="entry name" value="TetR_N"/>
    <property type="match status" value="1"/>
</dbReference>
<keyword evidence="2 4" id="KW-0238">DNA-binding</keyword>
<evidence type="ECO:0000313" key="6">
    <source>
        <dbReference type="EMBL" id="KHK89841.1"/>
    </source>
</evidence>
<dbReference type="EMBL" id="JTDI01000006">
    <property type="protein sequence ID" value="KHK89841.1"/>
    <property type="molecule type" value="Genomic_DNA"/>
</dbReference>
<dbReference type="AlphaFoldDB" id="A0A0B1ZFI4"/>
<dbReference type="InterPro" id="IPR050109">
    <property type="entry name" value="HTH-type_TetR-like_transc_reg"/>
</dbReference>
<name>A0A0B1ZFI4_9SPHN</name>
<reference evidence="6 7" key="1">
    <citation type="submission" date="2014-10" db="EMBL/GenBank/DDBJ databases">
        <title>Genome sequence of Novosphingobium malaysiense MUSC 273(T).</title>
        <authorList>
            <person name="Lee L.-H."/>
        </authorList>
    </citation>
    <scope>NUCLEOTIDE SEQUENCE [LARGE SCALE GENOMIC DNA]</scope>
    <source>
        <strain evidence="6 7">MUSC 273</strain>
    </source>
</reference>
<dbReference type="GO" id="GO:0000976">
    <property type="term" value="F:transcription cis-regulatory region binding"/>
    <property type="evidence" value="ECO:0007669"/>
    <property type="project" value="TreeGrafter"/>
</dbReference>
<evidence type="ECO:0000256" key="3">
    <source>
        <dbReference type="ARBA" id="ARBA00023163"/>
    </source>
</evidence>
<feature type="domain" description="HTH tetR-type" evidence="5">
    <location>
        <begin position="22"/>
        <end position="82"/>
    </location>
</feature>
<evidence type="ECO:0000256" key="2">
    <source>
        <dbReference type="ARBA" id="ARBA00023125"/>
    </source>
</evidence>
<dbReference type="PANTHER" id="PTHR30055:SF234">
    <property type="entry name" value="HTH-TYPE TRANSCRIPTIONAL REGULATOR BETI"/>
    <property type="match status" value="1"/>
</dbReference>
<evidence type="ECO:0000259" key="5">
    <source>
        <dbReference type="PROSITE" id="PS50977"/>
    </source>
</evidence>
<dbReference type="InterPro" id="IPR001647">
    <property type="entry name" value="HTH_TetR"/>
</dbReference>
<sequence>MPAKSAPLKRSADARRDYRPAAERRVEIIAAAQTEFVRSNFAGARTRDIANAAGVNQATLFKHFPTKDDLFQAAVMQPLIEAMQGMHGRIKEYETAETAEQMGKLAEESTIRHLEDMERILPLLTTALFSDLESGRQVFREQLEPLIRARGEVIAPLAKEGLSSEFLGLASFGMMFAMALQRWFSERGEDLSTTARQFNQLYTTGFARRKPEYIASQK</sequence>
<dbReference type="Gene3D" id="1.10.357.10">
    <property type="entry name" value="Tetracycline Repressor, domain 2"/>
    <property type="match status" value="1"/>
</dbReference>
<dbReference type="InterPro" id="IPR009057">
    <property type="entry name" value="Homeodomain-like_sf"/>
</dbReference>
<gene>
    <name evidence="6" type="ORF">LK12_18165</name>
</gene>
<dbReference type="Proteomes" id="UP000031057">
    <property type="component" value="Unassembled WGS sequence"/>
</dbReference>
<evidence type="ECO:0000256" key="4">
    <source>
        <dbReference type="PROSITE-ProRule" id="PRU00335"/>
    </source>
</evidence>
<keyword evidence="7" id="KW-1185">Reference proteome</keyword>